<reference evidence="1 2" key="1">
    <citation type="submission" date="2019-06" db="EMBL/GenBank/DDBJ databases">
        <authorList>
            <person name="Meng X."/>
        </authorList>
    </citation>
    <scope>NUCLEOTIDE SEQUENCE [LARGE SCALE GENOMIC DNA]</scope>
    <source>
        <strain evidence="1 2">M625</strain>
    </source>
</reference>
<evidence type="ECO:0000313" key="1">
    <source>
        <dbReference type="EMBL" id="TPN86935.1"/>
    </source>
</evidence>
<dbReference type="RefSeq" id="WP_140590696.1">
    <property type="nucleotide sequence ID" value="NZ_VFWZ01000002.1"/>
</dbReference>
<comment type="caution">
    <text evidence="1">The sequence shown here is derived from an EMBL/GenBank/DDBJ whole genome shotgun (WGS) entry which is preliminary data.</text>
</comment>
<keyword evidence="2" id="KW-1185">Reference proteome</keyword>
<dbReference type="EMBL" id="VFWZ01000002">
    <property type="protein sequence ID" value="TPN86935.1"/>
    <property type="molecule type" value="Genomic_DNA"/>
</dbReference>
<dbReference type="OrthoDB" id="979032at2"/>
<dbReference type="Proteomes" id="UP000315540">
    <property type="component" value="Unassembled WGS sequence"/>
</dbReference>
<organism evidence="1 2">
    <name type="scientific">Aquimarina algicola</name>
    <dbReference type="NCBI Taxonomy" id="2589995"/>
    <lineage>
        <taxon>Bacteria</taxon>
        <taxon>Pseudomonadati</taxon>
        <taxon>Bacteroidota</taxon>
        <taxon>Flavobacteriia</taxon>
        <taxon>Flavobacteriales</taxon>
        <taxon>Flavobacteriaceae</taxon>
        <taxon>Aquimarina</taxon>
    </lineage>
</organism>
<evidence type="ECO:0000313" key="2">
    <source>
        <dbReference type="Proteomes" id="UP000315540"/>
    </source>
</evidence>
<protein>
    <submittedName>
        <fullName evidence="1">Uncharacterized protein</fullName>
    </submittedName>
</protein>
<dbReference type="AlphaFoldDB" id="A0A504JER4"/>
<accession>A0A504JER4</accession>
<proteinExistence type="predicted"/>
<gene>
    <name evidence="1" type="ORF">FHK87_04850</name>
</gene>
<sequence length="152" mass="17802">MENQSYIHLFPLLIRREFYPPAMGKILKAFYSSNKKYLSLEELKSKTQLNQNEIEEVLNKLKVVGEVKHDATTMAEQDLFYLDTEGCIESLHTIIEENRILIEFLEEIIETRDSSNKALNQFIKSSIAFNSEVLDVIERTFKEYFTKKDPNS</sequence>
<name>A0A504JER4_9FLAO</name>